<sequence length="44" mass="4861">MITLHGEAVDPTSFPAGTWPKPNTTQYNDATVKDGDADWSLRKQ</sequence>
<gene>
    <name evidence="2" type="ORF">Afe05nite_00340</name>
</gene>
<feature type="compositionally biased region" description="Basic and acidic residues" evidence="1">
    <location>
        <begin position="31"/>
        <end position="44"/>
    </location>
</feature>
<evidence type="ECO:0000313" key="3">
    <source>
        <dbReference type="Proteomes" id="UP000598174"/>
    </source>
</evidence>
<dbReference type="RefSeq" id="WP_275407431.1">
    <property type="nucleotide sequence ID" value="NZ_BAAABP010000014.1"/>
</dbReference>
<dbReference type="Proteomes" id="UP000598174">
    <property type="component" value="Unassembled WGS sequence"/>
</dbReference>
<organism evidence="2 3">
    <name type="scientific">Paractinoplanes ferrugineus</name>
    <dbReference type="NCBI Taxonomy" id="113564"/>
    <lineage>
        <taxon>Bacteria</taxon>
        <taxon>Bacillati</taxon>
        <taxon>Actinomycetota</taxon>
        <taxon>Actinomycetes</taxon>
        <taxon>Micromonosporales</taxon>
        <taxon>Micromonosporaceae</taxon>
        <taxon>Paractinoplanes</taxon>
    </lineage>
</organism>
<dbReference type="EMBL" id="BOMM01000001">
    <property type="protein sequence ID" value="GIE08194.1"/>
    <property type="molecule type" value="Genomic_DNA"/>
</dbReference>
<dbReference type="AlphaFoldDB" id="A0A919MBA9"/>
<comment type="caution">
    <text evidence="2">The sequence shown here is derived from an EMBL/GenBank/DDBJ whole genome shotgun (WGS) entry which is preliminary data.</text>
</comment>
<name>A0A919MBA9_9ACTN</name>
<reference evidence="2" key="1">
    <citation type="submission" date="2021-01" db="EMBL/GenBank/DDBJ databases">
        <title>Whole genome shotgun sequence of Actinoplanes ferrugineus NBRC 15555.</title>
        <authorList>
            <person name="Komaki H."/>
            <person name="Tamura T."/>
        </authorList>
    </citation>
    <scope>NUCLEOTIDE SEQUENCE</scope>
    <source>
        <strain evidence="2">NBRC 15555</strain>
    </source>
</reference>
<accession>A0A919MBA9</accession>
<proteinExistence type="predicted"/>
<keyword evidence="3" id="KW-1185">Reference proteome</keyword>
<protein>
    <submittedName>
        <fullName evidence="2">Uncharacterized protein</fullName>
    </submittedName>
</protein>
<evidence type="ECO:0000313" key="2">
    <source>
        <dbReference type="EMBL" id="GIE08194.1"/>
    </source>
</evidence>
<feature type="region of interest" description="Disordered" evidence="1">
    <location>
        <begin position="1"/>
        <end position="44"/>
    </location>
</feature>
<evidence type="ECO:0000256" key="1">
    <source>
        <dbReference type="SAM" id="MobiDB-lite"/>
    </source>
</evidence>